<dbReference type="InterPro" id="IPR029058">
    <property type="entry name" value="AB_hydrolase_fold"/>
</dbReference>
<dbReference type="PROSITE" id="PS51257">
    <property type="entry name" value="PROKAR_LIPOPROTEIN"/>
    <property type="match status" value="1"/>
</dbReference>
<evidence type="ECO:0000313" key="2">
    <source>
        <dbReference type="EMBL" id="KPL94677.1"/>
    </source>
</evidence>
<dbReference type="InterPro" id="IPR025920">
    <property type="entry name" value="Lipase_bact_N"/>
</dbReference>
<sequence length="848" mass="89649">MNNKFSLSLVCSALLLAGCGDNSESSGDSTAAPYSDAINQSLARSSKISFTLLGNEADVPLPSFFLFDTNDHTLNIPLDASSTGLLNDPKVAMGEADGWSTIMPFTINVNLPSDRTLKNDVVMNGTTPFSAHLNAGVKVAKVDIDLSTGVMSNFTALTAGVDYLVASSDFKTIQVLPLKGLDPSSDYIYALTDSIIDSADEPLGTSSSYASLKTTDIDQAGSLDLPQKIIHQVEALFAGYGSVSSSDEIIYSSWFTTASAGNVMLNTKNALALGYESSQSQIWQGSANPNNIDADMLNSLYEIEIDTASQIPNTMAFDTALSVDPYAKAVLGTDGINALSTNYAGLKLATGSEITVYRAKVKLPYFLSNDTANSGWKTQPWRSSMPSVLKILKVLTSGSDADKGEIARQLFVLGITDPATQLLDPNYQKNLVGAELTLADGSQLDPERILTKYSAVPQIRSVESVDVIMFIPSGGPVGNSLPVLQYQHGITSLKETSYAFALQHIAGAIQTGQQPYAIVAIDQPLHGQRSLGQNGEVVTTPNTPTVYMNLEYLPVARDNIRQSAIDGIGLRLALNNGTGAPFSSLDTSNVSLMGHSIGGITGISSSAVANTKIDTTFGITVDDELAYKATTLANPGGGIGPFLLESGSFSGTIKHTVIGTQVTAYQDYYAVNCYNKTPAVDDGDCFDDFYATLSGSNASDVQKQTKAVVDATLTSFTYAAQTVLDNVDPINIATLMSGPVLGIQAEGDETIPNTTQLPTAGTQALFSKLELKNSVNHSTGQLLASYFARTSFAEHSTVIAPQKSHLPAEDDSAAHEEMVSQIVQFNLTQGNATGSLVVNPALLDATID</sequence>
<dbReference type="Pfam" id="PF12262">
    <property type="entry name" value="Lipase_bact_N"/>
    <property type="match status" value="1"/>
</dbReference>
<evidence type="ECO:0000259" key="1">
    <source>
        <dbReference type="Pfam" id="PF12262"/>
    </source>
</evidence>
<organism evidence="2 3">
    <name type="scientific">Vibrio splendidus</name>
    <dbReference type="NCBI Taxonomy" id="29497"/>
    <lineage>
        <taxon>Bacteria</taxon>
        <taxon>Pseudomonadati</taxon>
        <taxon>Pseudomonadota</taxon>
        <taxon>Gammaproteobacteria</taxon>
        <taxon>Vibrionales</taxon>
        <taxon>Vibrionaceae</taxon>
        <taxon>Vibrio</taxon>
    </lineage>
</organism>
<dbReference type="EMBL" id="LIZK01000003">
    <property type="protein sequence ID" value="KPL94677.1"/>
    <property type="molecule type" value="Genomic_DNA"/>
</dbReference>
<name>A0A837NPL2_VIBSP</name>
<reference evidence="2 3" key="1">
    <citation type="submission" date="2015-08" db="EMBL/GenBank/DDBJ databases">
        <title>Draft Genome Sequence of Vibrio splendidus UCD-SED7.</title>
        <authorList>
            <person name="Lee R.D."/>
            <person name="Lang J.M."/>
            <person name="Coil D.A."/>
            <person name="Jospin G."/>
            <person name="Eisen J.A."/>
        </authorList>
    </citation>
    <scope>NUCLEOTIDE SEQUENCE [LARGE SCALE GENOMIC DNA]</scope>
    <source>
        <strain evidence="2 3">UCD-SED7</strain>
    </source>
</reference>
<evidence type="ECO:0000313" key="3">
    <source>
        <dbReference type="Proteomes" id="UP000050463"/>
    </source>
</evidence>
<comment type="caution">
    <text evidence="2">The sequence shown here is derived from an EMBL/GenBank/DDBJ whole genome shotgun (WGS) entry which is preliminary data.</text>
</comment>
<protein>
    <submittedName>
        <fullName evidence="2">Fumarate hydrolyase</fullName>
    </submittedName>
</protein>
<dbReference type="NCBIfam" id="TIGR03502">
    <property type="entry name" value="lipase_Pla1_cef"/>
    <property type="match status" value="1"/>
</dbReference>
<proteinExistence type="predicted"/>
<dbReference type="RefSeq" id="WP_054546891.1">
    <property type="nucleotide sequence ID" value="NZ_LIZK01000003.1"/>
</dbReference>
<gene>
    <name evidence="2" type="ORF">AN168_09190</name>
</gene>
<dbReference type="Proteomes" id="UP000050463">
    <property type="component" value="Unassembled WGS sequence"/>
</dbReference>
<keyword evidence="2" id="KW-0456">Lyase</keyword>
<dbReference type="GO" id="GO:0016829">
    <property type="term" value="F:lyase activity"/>
    <property type="evidence" value="ECO:0007669"/>
    <property type="project" value="UniProtKB-KW"/>
</dbReference>
<accession>A0A837NPL2</accession>
<dbReference type="Gene3D" id="3.40.50.1820">
    <property type="entry name" value="alpha/beta hydrolase"/>
    <property type="match status" value="1"/>
</dbReference>
<dbReference type="SUPFAM" id="SSF53474">
    <property type="entry name" value="alpha/beta-Hydrolases"/>
    <property type="match status" value="1"/>
</dbReference>
<feature type="domain" description="Bacterial virulence factor lipase N-terminal" evidence="1">
    <location>
        <begin position="34"/>
        <end position="281"/>
    </location>
</feature>
<dbReference type="InterPro" id="IPR020009">
    <property type="entry name" value="VolA/Pla-1/cef"/>
</dbReference>
<dbReference type="AlphaFoldDB" id="A0A837NPL2"/>